<sequence length="115" mass="12326">MCLGLIQLLQETRGVQLELGIGSEFRDDIVVVGVEPFGHLACGNATATVCMLLCSHSGSAAGYAEVIVQRIAVKPPHALRQIAQREAHIQYLIVKSKIAYRHQVQAGLVVPVALA</sequence>
<dbReference type="AlphaFoldDB" id="A0A1J5QYG5"/>
<proteinExistence type="predicted"/>
<organism evidence="1">
    <name type="scientific">mine drainage metagenome</name>
    <dbReference type="NCBI Taxonomy" id="410659"/>
    <lineage>
        <taxon>unclassified sequences</taxon>
        <taxon>metagenomes</taxon>
        <taxon>ecological metagenomes</taxon>
    </lineage>
</organism>
<comment type="caution">
    <text evidence="1">The sequence shown here is derived from an EMBL/GenBank/DDBJ whole genome shotgun (WGS) entry which is preliminary data.</text>
</comment>
<reference evidence="1" key="1">
    <citation type="submission" date="2016-10" db="EMBL/GenBank/DDBJ databases">
        <title>Sequence of Gallionella enrichment culture.</title>
        <authorList>
            <person name="Poehlein A."/>
            <person name="Muehling M."/>
            <person name="Daniel R."/>
        </authorList>
    </citation>
    <scope>NUCLEOTIDE SEQUENCE</scope>
</reference>
<protein>
    <submittedName>
        <fullName evidence="1">Uncharacterized protein</fullName>
    </submittedName>
</protein>
<gene>
    <name evidence="1" type="ORF">GALL_357210</name>
</gene>
<name>A0A1J5QYG5_9ZZZZ</name>
<evidence type="ECO:0000313" key="1">
    <source>
        <dbReference type="EMBL" id="OIQ82499.1"/>
    </source>
</evidence>
<dbReference type="EMBL" id="MLJW01000798">
    <property type="protein sequence ID" value="OIQ82499.1"/>
    <property type="molecule type" value="Genomic_DNA"/>
</dbReference>
<accession>A0A1J5QYG5</accession>